<dbReference type="OrthoDB" id="3250313at2759"/>
<name>A0A067S430_GALM3</name>
<sequence>MPKLPDDANAAIKLTLELAKAGDWGQGWEGMLAAWLKFEEAHGFNGMSRLGAAHRPASLSNWIQRARSPDYRPQFDTKEFQAGFWKWWIALQPGWRQIEAGTNSRDIGGDWGTLDKPGANGLASVVAALFFWGYRLGDRRKASSSWTSAVDDVCWVFKQLDASHLAK</sequence>
<keyword evidence="2" id="KW-1185">Reference proteome</keyword>
<dbReference type="STRING" id="685588.A0A067S430"/>
<dbReference type="EMBL" id="KL142442">
    <property type="protein sequence ID" value="KDR65541.1"/>
    <property type="molecule type" value="Genomic_DNA"/>
</dbReference>
<evidence type="ECO:0000313" key="1">
    <source>
        <dbReference type="EMBL" id="KDR65541.1"/>
    </source>
</evidence>
<accession>A0A067S430</accession>
<dbReference type="Proteomes" id="UP000027222">
    <property type="component" value="Unassembled WGS sequence"/>
</dbReference>
<dbReference type="HOGENOM" id="CLU_118656_2_0_1"/>
<proteinExistence type="predicted"/>
<evidence type="ECO:0000313" key="2">
    <source>
        <dbReference type="Proteomes" id="UP000027222"/>
    </source>
</evidence>
<reference evidence="2" key="1">
    <citation type="journal article" date="2014" name="Proc. Natl. Acad. Sci. U.S.A.">
        <title>Extensive sampling of basidiomycete genomes demonstrates inadequacy of the white-rot/brown-rot paradigm for wood decay fungi.</title>
        <authorList>
            <person name="Riley R."/>
            <person name="Salamov A.A."/>
            <person name="Brown D.W."/>
            <person name="Nagy L.G."/>
            <person name="Floudas D."/>
            <person name="Held B.W."/>
            <person name="Levasseur A."/>
            <person name="Lombard V."/>
            <person name="Morin E."/>
            <person name="Otillar R."/>
            <person name="Lindquist E.A."/>
            <person name="Sun H."/>
            <person name="LaButti K.M."/>
            <person name="Schmutz J."/>
            <person name="Jabbour D."/>
            <person name="Luo H."/>
            <person name="Baker S.E."/>
            <person name="Pisabarro A.G."/>
            <person name="Walton J.D."/>
            <person name="Blanchette R.A."/>
            <person name="Henrissat B."/>
            <person name="Martin F."/>
            <person name="Cullen D."/>
            <person name="Hibbett D.S."/>
            <person name="Grigoriev I.V."/>
        </authorList>
    </citation>
    <scope>NUCLEOTIDE SEQUENCE [LARGE SCALE GENOMIC DNA]</scope>
    <source>
        <strain evidence="2">CBS 339.88</strain>
    </source>
</reference>
<protein>
    <submittedName>
        <fullName evidence="1">Uncharacterized protein</fullName>
    </submittedName>
</protein>
<gene>
    <name evidence="1" type="ORF">GALMADRAFT_81741</name>
</gene>
<dbReference type="AlphaFoldDB" id="A0A067S430"/>
<organism evidence="1 2">
    <name type="scientific">Galerina marginata (strain CBS 339.88)</name>
    <dbReference type="NCBI Taxonomy" id="685588"/>
    <lineage>
        <taxon>Eukaryota</taxon>
        <taxon>Fungi</taxon>
        <taxon>Dikarya</taxon>
        <taxon>Basidiomycota</taxon>
        <taxon>Agaricomycotina</taxon>
        <taxon>Agaricomycetes</taxon>
        <taxon>Agaricomycetidae</taxon>
        <taxon>Agaricales</taxon>
        <taxon>Agaricineae</taxon>
        <taxon>Strophariaceae</taxon>
        <taxon>Galerina</taxon>
    </lineage>
</organism>